<dbReference type="InterPro" id="IPR010033">
    <property type="entry name" value="HAD_SF_ppase_IIIC"/>
</dbReference>
<feature type="non-terminal residue" evidence="2">
    <location>
        <position position="520"/>
    </location>
</feature>
<dbReference type="InterPro" id="IPR036412">
    <property type="entry name" value="HAD-like_sf"/>
</dbReference>
<dbReference type="Proteomes" id="UP000529843">
    <property type="component" value="Unassembled WGS sequence"/>
</dbReference>
<gene>
    <name evidence="2" type="ORF">HX804_00670</name>
</gene>
<evidence type="ECO:0000313" key="3">
    <source>
        <dbReference type="Proteomes" id="UP000529843"/>
    </source>
</evidence>
<sequence>MEKTLSEYMTLSKNLDDLKFDKKLKVAILPSFTLNGLDETFHVKCSEIGIRYQSYVADYNQYNQEMLNPESDFYNFSPDITFLILDIRSLLGDYFYFPYSISSAERKSLVKEKINELGNLILQFKNNSSSKLVITNFNIPSYSPNGIIETKSEFGFHEMIQEINESLRNIVRSQNSIYVYDFNQFVSKYGEKNIFDYKQFHIGDIQIAFNYIPYFAHELMSYVKPIFGINRKCIVLDLDNTLWGGVVGEDGFDGIELGQTPNGKSFVEFQKQLLSLWQQGIILAINSKNNFDDAMRVIRDHPDMILREKHFASIKINWDDKAQNLKQIADEINIGLSSIVFFDDDKLNQERIKQEFPDVLTIEMPNDPSQYSSILTNLNDFNVLQKTEEDTKRGEMYAQQRQRKQFENTVSNLDQFLKQLDIKVKIKKSNEFLIPRISQLTLKTNQFNLTTRRYQEEEIRKFSKDENFAVGCAQVLDKFGDNGITGAYIVKKNGTSWILDTFLLSCRIIGRGVENAMLSH</sequence>
<dbReference type="InterPro" id="IPR010037">
    <property type="entry name" value="FkbH_domain"/>
</dbReference>
<feature type="domain" description="BF1531-like N-terminal" evidence="1">
    <location>
        <begin position="45"/>
        <end position="222"/>
    </location>
</feature>
<comment type="caution">
    <text evidence="2">The sequence shown here is derived from an EMBL/GenBank/DDBJ whole genome shotgun (WGS) entry which is preliminary data.</text>
</comment>
<protein>
    <submittedName>
        <fullName evidence="2">HAD-IIIC family phosphatase</fullName>
    </submittedName>
</protein>
<dbReference type="NCBIfam" id="TIGR01681">
    <property type="entry name" value="HAD-SF-IIIC"/>
    <property type="match status" value="1"/>
</dbReference>
<organism evidence="2 3">
    <name type="scientific">Marine Group I thaumarchaeote</name>
    <dbReference type="NCBI Taxonomy" id="2511932"/>
    <lineage>
        <taxon>Archaea</taxon>
        <taxon>Nitrososphaerota</taxon>
        <taxon>Marine Group I</taxon>
    </lineage>
</organism>
<evidence type="ECO:0000313" key="2">
    <source>
        <dbReference type="EMBL" id="NWK01816.1"/>
    </source>
</evidence>
<proteinExistence type="predicted"/>
<dbReference type="Gene3D" id="3.40.50.1000">
    <property type="entry name" value="HAD superfamily/HAD-like"/>
    <property type="match status" value="1"/>
</dbReference>
<dbReference type="AlphaFoldDB" id="A0A7K4NKF2"/>
<evidence type="ECO:0000259" key="1">
    <source>
        <dbReference type="Pfam" id="PF21211"/>
    </source>
</evidence>
<accession>A0A7K4NKF2</accession>
<dbReference type="EMBL" id="JACAST010000002">
    <property type="protein sequence ID" value="NWK01816.1"/>
    <property type="molecule type" value="Genomic_DNA"/>
</dbReference>
<dbReference type="InterPro" id="IPR023214">
    <property type="entry name" value="HAD_sf"/>
</dbReference>
<name>A0A7K4NKF2_9ARCH</name>
<dbReference type="Gene3D" id="3.40.50.1110">
    <property type="entry name" value="SGNH hydrolase"/>
    <property type="match status" value="1"/>
</dbReference>
<dbReference type="NCBIfam" id="TIGR01686">
    <property type="entry name" value="FkbH"/>
    <property type="match status" value="1"/>
</dbReference>
<dbReference type="SUPFAM" id="SSF56784">
    <property type="entry name" value="HAD-like"/>
    <property type="match status" value="1"/>
</dbReference>
<dbReference type="InterPro" id="IPR049369">
    <property type="entry name" value="BF1531-like_N"/>
</dbReference>
<dbReference type="InterPro" id="IPR036514">
    <property type="entry name" value="SGNH_hydro_sf"/>
</dbReference>
<reference evidence="2 3" key="1">
    <citation type="journal article" date="2019" name="Environ. Microbiol.">
        <title>Genomics insights into ecotype formation of ammonia-oxidizing archaea in the deep ocean.</title>
        <authorList>
            <person name="Wang Y."/>
            <person name="Huang J.M."/>
            <person name="Cui G.J."/>
            <person name="Nunoura T."/>
            <person name="Takaki Y."/>
            <person name="Li W.L."/>
            <person name="Li J."/>
            <person name="Gao Z.M."/>
            <person name="Takai K."/>
            <person name="Zhang A.Q."/>
            <person name="Stepanauskas R."/>
        </authorList>
    </citation>
    <scope>NUCLEOTIDE SEQUENCE [LARGE SCALE GENOMIC DNA]</scope>
    <source>
        <strain evidence="2 3">N8</strain>
    </source>
</reference>
<dbReference type="Pfam" id="PF21211">
    <property type="entry name" value="FkbH_N"/>
    <property type="match status" value="1"/>
</dbReference>